<organism evidence="2 3">
    <name type="scientific">Rhizophagus irregularis (strain DAOM 181602 / DAOM 197198 / MUCL 43194)</name>
    <name type="common">Arbuscular mycorrhizal fungus</name>
    <name type="synonym">Glomus intraradices</name>
    <dbReference type="NCBI Taxonomy" id="747089"/>
    <lineage>
        <taxon>Eukaryota</taxon>
        <taxon>Fungi</taxon>
        <taxon>Fungi incertae sedis</taxon>
        <taxon>Mucoromycota</taxon>
        <taxon>Glomeromycotina</taxon>
        <taxon>Glomeromycetes</taxon>
        <taxon>Glomerales</taxon>
        <taxon>Glomeraceae</taxon>
        <taxon>Rhizophagus</taxon>
    </lineage>
</organism>
<evidence type="ECO:0000259" key="1">
    <source>
        <dbReference type="PROSITE" id="PS50011"/>
    </source>
</evidence>
<dbReference type="InterPro" id="IPR001245">
    <property type="entry name" value="Ser-Thr/Tyr_kinase_cat_dom"/>
</dbReference>
<keyword evidence="3" id="KW-1185">Reference proteome</keyword>
<dbReference type="InterPro" id="IPR050167">
    <property type="entry name" value="Ser_Thr_protein_kinase"/>
</dbReference>
<proteinExistence type="predicted"/>
<accession>A0A2P4Q8I5</accession>
<dbReference type="GO" id="GO:0007165">
    <property type="term" value="P:signal transduction"/>
    <property type="evidence" value="ECO:0007669"/>
    <property type="project" value="TreeGrafter"/>
</dbReference>
<dbReference type="SUPFAM" id="SSF56112">
    <property type="entry name" value="Protein kinase-like (PK-like)"/>
    <property type="match status" value="1"/>
</dbReference>
<comment type="caution">
    <text evidence="2">The sequence shown here is derived from an EMBL/GenBank/DDBJ whole genome shotgun (WGS) entry which is preliminary data.</text>
</comment>
<dbReference type="GO" id="GO:0004672">
    <property type="term" value="F:protein kinase activity"/>
    <property type="evidence" value="ECO:0007669"/>
    <property type="project" value="InterPro"/>
</dbReference>
<dbReference type="EMBL" id="AUPC02000077">
    <property type="protein sequence ID" value="POG73918.1"/>
    <property type="molecule type" value="Genomic_DNA"/>
</dbReference>
<dbReference type="PROSITE" id="PS50011">
    <property type="entry name" value="PROTEIN_KINASE_DOM"/>
    <property type="match status" value="1"/>
</dbReference>
<dbReference type="Proteomes" id="UP000018888">
    <property type="component" value="Unassembled WGS sequence"/>
</dbReference>
<name>A0A2P4Q8I5_RHIID</name>
<feature type="domain" description="Protein kinase" evidence="1">
    <location>
        <begin position="1"/>
        <end position="101"/>
    </location>
</feature>
<dbReference type="InterPro" id="IPR000719">
    <property type="entry name" value="Prot_kinase_dom"/>
</dbReference>
<dbReference type="GO" id="GO:0005737">
    <property type="term" value="C:cytoplasm"/>
    <property type="evidence" value="ECO:0007669"/>
    <property type="project" value="TreeGrafter"/>
</dbReference>
<reference evidence="2 3" key="2">
    <citation type="journal article" date="2018" name="New Phytol.">
        <title>High intraspecific genome diversity in the model arbuscular mycorrhizal symbiont Rhizophagus irregularis.</title>
        <authorList>
            <person name="Chen E.C.H."/>
            <person name="Morin E."/>
            <person name="Beaudet D."/>
            <person name="Noel J."/>
            <person name="Yildirir G."/>
            <person name="Ndikumana S."/>
            <person name="Charron P."/>
            <person name="St-Onge C."/>
            <person name="Giorgi J."/>
            <person name="Kruger M."/>
            <person name="Marton T."/>
            <person name="Ropars J."/>
            <person name="Grigoriev I.V."/>
            <person name="Hainaut M."/>
            <person name="Henrissat B."/>
            <person name="Roux C."/>
            <person name="Martin F."/>
            <person name="Corradi N."/>
        </authorList>
    </citation>
    <scope>NUCLEOTIDE SEQUENCE [LARGE SCALE GENOMIC DNA]</scope>
    <source>
        <strain evidence="2 3">DAOM 197198</strain>
    </source>
</reference>
<reference evidence="2 3" key="1">
    <citation type="journal article" date="2013" name="Proc. Natl. Acad. Sci. U.S.A.">
        <title>Genome of an arbuscular mycorrhizal fungus provides insight into the oldest plant symbiosis.</title>
        <authorList>
            <person name="Tisserant E."/>
            <person name="Malbreil M."/>
            <person name="Kuo A."/>
            <person name="Kohler A."/>
            <person name="Symeonidi A."/>
            <person name="Balestrini R."/>
            <person name="Charron P."/>
            <person name="Duensing N."/>
            <person name="Frei Dit Frey N."/>
            <person name="Gianinazzi-Pearson V."/>
            <person name="Gilbert L.B."/>
            <person name="Handa Y."/>
            <person name="Herr J.R."/>
            <person name="Hijri M."/>
            <person name="Koul R."/>
            <person name="Kawaguchi M."/>
            <person name="Krajinski F."/>
            <person name="Lammers P.J."/>
            <person name="Masclaux F.G."/>
            <person name="Murat C."/>
            <person name="Morin E."/>
            <person name="Ndikumana S."/>
            <person name="Pagni M."/>
            <person name="Petitpierre D."/>
            <person name="Requena N."/>
            <person name="Rosikiewicz P."/>
            <person name="Riley R."/>
            <person name="Saito K."/>
            <person name="San Clemente H."/>
            <person name="Shapiro H."/>
            <person name="van Tuinen D."/>
            <person name="Becard G."/>
            <person name="Bonfante P."/>
            <person name="Paszkowski U."/>
            <person name="Shachar-Hill Y.Y."/>
            <person name="Tuskan G.A."/>
            <person name="Young P.W."/>
            <person name="Sanders I.R."/>
            <person name="Henrissat B."/>
            <person name="Rensing S.A."/>
            <person name="Grigoriev I.V."/>
            <person name="Corradi N."/>
            <person name="Roux C."/>
            <person name="Martin F."/>
        </authorList>
    </citation>
    <scope>NUCLEOTIDE SEQUENCE [LARGE SCALE GENOMIC DNA]</scope>
    <source>
        <strain evidence="2 3">DAOM 197198</strain>
    </source>
</reference>
<protein>
    <recommendedName>
        <fullName evidence="1">Protein kinase domain-containing protein</fullName>
    </recommendedName>
</protein>
<dbReference type="Gene3D" id="1.10.510.10">
    <property type="entry name" value="Transferase(Phosphotransferase) domain 1"/>
    <property type="match status" value="1"/>
</dbReference>
<gene>
    <name evidence="2" type="ORF">GLOIN_2v1580734</name>
</gene>
<feature type="non-terminal residue" evidence="2">
    <location>
        <position position="101"/>
    </location>
</feature>
<evidence type="ECO:0000313" key="3">
    <source>
        <dbReference type="Proteomes" id="UP000018888"/>
    </source>
</evidence>
<dbReference type="AlphaFoldDB" id="A0A2P4Q8I5"/>
<dbReference type="InterPro" id="IPR011009">
    <property type="entry name" value="Kinase-like_dom_sf"/>
</dbReference>
<dbReference type="Pfam" id="PF07714">
    <property type="entry name" value="PK_Tyr_Ser-Thr"/>
    <property type="match status" value="1"/>
</dbReference>
<evidence type="ECO:0000313" key="2">
    <source>
        <dbReference type="EMBL" id="POG73918.1"/>
    </source>
</evidence>
<dbReference type="PANTHER" id="PTHR23257">
    <property type="entry name" value="SERINE-THREONINE PROTEIN KINASE"/>
    <property type="match status" value="1"/>
</dbReference>
<sequence>MITDFGLSVEATSLVSENIENIVYVEPRHLHDSSYKLDMRSDVYSLGVLLWELSSGRPPFLNYGQGEFSLTRTLIINGKREDPIESTPLEYQKLYQQCWHN</sequence>
<dbReference type="GO" id="GO:0005524">
    <property type="term" value="F:ATP binding"/>
    <property type="evidence" value="ECO:0007669"/>
    <property type="project" value="InterPro"/>
</dbReference>